<gene>
    <name evidence="2" type="ORF">AVEN_225252_1</name>
</gene>
<feature type="compositionally biased region" description="Polar residues" evidence="1">
    <location>
        <begin position="1"/>
        <end position="12"/>
    </location>
</feature>
<sequence>MSGCTNNLSKDSGPSIWPRWPSGKVSVSGRRVQCSKPDSTEDLPSVWAWCTLNLMSWVKHPPEGAVQKFGERFPTQVLASSSDRGSKLSVRSQNSLVLLLNGKLI</sequence>
<feature type="region of interest" description="Disordered" evidence="1">
    <location>
        <begin position="1"/>
        <end position="25"/>
    </location>
</feature>
<proteinExistence type="predicted"/>
<reference evidence="2 3" key="1">
    <citation type="journal article" date="2019" name="Sci. Rep.">
        <title>Orb-weaving spider Araneus ventricosus genome elucidates the spidroin gene catalogue.</title>
        <authorList>
            <person name="Kono N."/>
            <person name="Nakamura H."/>
            <person name="Ohtoshi R."/>
            <person name="Moran D.A.P."/>
            <person name="Shinohara A."/>
            <person name="Yoshida Y."/>
            <person name="Fujiwara M."/>
            <person name="Mori M."/>
            <person name="Tomita M."/>
            <person name="Arakawa K."/>
        </authorList>
    </citation>
    <scope>NUCLEOTIDE SEQUENCE [LARGE SCALE GENOMIC DNA]</scope>
</reference>
<evidence type="ECO:0000313" key="2">
    <source>
        <dbReference type="EMBL" id="GBL80559.1"/>
    </source>
</evidence>
<organism evidence="2 3">
    <name type="scientific">Araneus ventricosus</name>
    <name type="common">Orbweaver spider</name>
    <name type="synonym">Epeira ventricosa</name>
    <dbReference type="NCBI Taxonomy" id="182803"/>
    <lineage>
        <taxon>Eukaryota</taxon>
        <taxon>Metazoa</taxon>
        <taxon>Ecdysozoa</taxon>
        <taxon>Arthropoda</taxon>
        <taxon>Chelicerata</taxon>
        <taxon>Arachnida</taxon>
        <taxon>Araneae</taxon>
        <taxon>Araneomorphae</taxon>
        <taxon>Entelegynae</taxon>
        <taxon>Araneoidea</taxon>
        <taxon>Araneidae</taxon>
        <taxon>Araneus</taxon>
    </lineage>
</organism>
<dbReference type="EMBL" id="BGPR01000022">
    <property type="protein sequence ID" value="GBL80559.1"/>
    <property type="molecule type" value="Genomic_DNA"/>
</dbReference>
<dbReference type="AlphaFoldDB" id="A0A4Y2AMR4"/>
<accession>A0A4Y2AMR4</accession>
<keyword evidence="3" id="KW-1185">Reference proteome</keyword>
<protein>
    <submittedName>
        <fullName evidence="2">Uncharacterized protein</fullName>
    </submittedName>
</protein>
<evidence type="ECO:0000313" key="3">
    <source>
        <dbReference type="Proteomes" id="UP000499080"/>
    </source>
</evidence>
<comment type="caution">
    <text evidence="2">The sequence shown here is derived from an EMBL/GenBank/DDBJ whole genome shotgun (WGS) entry which is preliminary data.</text>
</comment>
<name>A0A4Y2AMR4_ARAVE</name>
<evidence type="ECO:0000256" key="1">
    <source>
        <dbReference type="SAM" id="MobiDB-lite"/>
    </source>
</evidence>
<dbReference type="Proteomes" id="UP000499080">
    <property type="component" value="Unassembled WGS sequence"/>
</dbReference>